<dbReference type="InterPro" id="IPR014036">
    <property type="entry name" value="DeoR-like_C"/>
</dbReference>
<dbReference type="eggNOG" id="COG1349">
    <property type="taxonomic scope" value="Bacteria"/>
</dbReference>
<evidence type="ECO:0000313" key="5">
    <source>
        <dbReference type="EMBL" id="KGN30797.1"/>
    </source>
</evidence>
<dbReference type="InterPro" id="IPR050313">
    <property type="entry name" value="Carb_Metab_HTH_regulators"/>
</dbReference>
<protein>
    <submittedName>
        <fullName evidence="5">Alkaline phosphatase</fullName>
    </submittedName>
</protein>
<keyword evidence="6" id="KW-1185">Reference proteome</keyword>
<dbReference type="SUPFAM" id="SSF100950">
    <property type="entry name" value="NagB/RpiA/CoA transferase-like"/>
    <property type="match status" value="1"/>
</dbReference>
<dbReference type="GO" id="GO:0003700">
    <property type="term" value="F:DNA-binding transcription factor activity"/>
    <property type="evidence" value="ECO:0007669"/>
    <property type="project" value="InterPro"/>
</dbReference>
<dbReference type="OrthoDB" id="7688673at2"/>
<dbReference type="RefSeq" id="WP_052110066.1">
    <property type="nucleotide sequence ID" value="NZ_AVPJ01000016.1"/>
</dbReference>
<dbReference type="InterPro" id="IPR001034">
    <property type="entry name" value="DeoR_HTH"/>
</dbReference>
<proteinExistence type="predicted"/>
<evidence type="ECO:0000256" key="2">
    <source>
        <dbReference type="ARBA" id="ARBA00023125"/>
    </source>
</evidence>
<keyword evidence="3" id="KW-0804">Transcription</keyword>
<dbReference type="Pfam" id="PF08220">
    <property type="entry name" value="HTH_DeoR"/>
    <property type="match status" value="1"/>
</dbReference>
<name>A0A0A0J3U1_9MICO</name>
<dbReference type="PANTHER" id="PTHR30363:SF44">
    <property type="entry name" value="AGA OPERON TRANSCRIPTIONAL REPRESSOR-RELATED"/>
    <property type="match status" value="1"/>
</dbReference>
<evidence type="ECO:0000259" key="4">
    <source>
        <dbReference type="PROSITE" id="PS51000"/>
    </source>
</evidence>
<comment type="caution">
    <text evidence="5">The sequence shown here is derived from an EMBL/GenBank/DDBJ whole genome shotgun (WGS) entry which is preliminary data.</text>
</comment>
<dbReference type="Gene3D" id="3.40.50.1360">
    <property type="match status" value="1"/>
</dbReference>
<dbReference type="SUPFAM" id="SSF46785">
    <property type="entry name" value="Winged helix' DNA-binding domain"/>
    <property type="match status" value="1"/>
</dbReference>
<dbReference type="InterPro" id="IPR036390">
    <property type="entry name" value="WH_DNA-bd_sf"/>
</dbReference>
<dbReference type="Gene3D" id="1.10.10.10">
    <property type="entry name" value="Winged helix-like DNA-binding domain superfamily/Winged helix DNA-binding domain"/>
    <property type="match status" value="1"/>
</dbReference>
<dbReference type="STRING" id="1385520.N802_06200"/>
<dbReference type="InterPro" id="IPR037171">
    <property type="entry name" value="NagB/RpiA_transferase-like"/>
</dbReference>
<dbReference type="InterPro" id="IPR036388">
    <property type="entry name" value="WH-like_DNA-bd_sf"/>
</dbReference>
<dbReference type="InterPro" id="IPR018356">
    <property type="entry name" value="Tscrpt_reg_HTH_DeoR_CS"/>
</dbReference>
<reference evidence="5 6" key="1">
    <citation type="submission" date="2013-08" db="EMBL/GenBank/DDBJ databases">
        <title>The genome sequence of Knoellia sinensis.</title>
        <authorList>
            <person name="Zhu W."/>
            <person name="Wang G."/>
        </authorList>
    </citation>
    <scope>NUCLEOTIDE SEQUENCE [LARGE SCALE GENOMIC DNA]</scope>
    <source>
        <strain evidence="5 6">KCTC 19936</strain>
    </source>
</reference>
<keyword evidence="2" id="KW-0238">DNA-binding</keyword>
<sequence>MTERLDVAPDGHRHRASRLSAILDLLATEGRLSVSAAAERLGVSEATIRRDFSELTRRQLVTRNHGGVVATSVAYELPYRYRASQKDSDLERIARATSELVAPGAVVGMNGGTTTTAVARTLAAREDVSPREFTLVTSALNIAVEAVLRPHVRCVSLGGIPRPESYEVTGPLAIAGLSQLWLDVAILGVNGLSAAEGATCEHEDEAAVSRLMVERAREVIVVAAEAKLGERAFTIICDAEQVSTLVTTAVDADPRVAELRAAGITVHCV</sequence>
<dbReference type="AlphaFoldDB" id="A0A0A0J3U1"/>
<feature type="domain" description="HTH deoR-type" evidence="4">
    <location>
        <begin position="15"/>
        <end position="70"/>
    </location>
</feature>
<evidence type="ECO:0000256" key="3">
    <source>
        <dbReference type="ARBA" id="ARBA00023163"/>
    </source>
</evidence>
<gene>
    <name evidence="5" type="ORF">N802_06200</name>
</gene>
<organism evidence="5 6">
    <name type="scientific">Knoellia sinensis KCTC 19936</name>
    <dbReference type="NCBI Taxonomy" id="1385520"/>
    <lineage>
        <taxon>Bacteria</taxon>
        <taxon>Bacillati</taxon>
        <taxon>Actinomycetota</taxon>
        <taxon>Actinomycetes</taxon>
        <taxon>Micrococcales</taxon>
        <taxon>Intrasporangiaceae</taxon>
        <taxon>Knoellia</taxon>
    </lineage>
</organism>
<dbReference type="PRINTS" id="PR00037">
    <property type="entry name" value="HTHLACR"/>
</dbReference>
<accession>A0A0A0J3U1</accession>
<dbReference type="PROSITE" id="PS51000">
    <property type="entry name" value="HTH_DEOR_2"/>
    <property type="match status" value="1"/>
</dbReference>
<dbReference type="SMART" id="SM00420">
    <property type="entry name" value="HTH_DEOR"/>
    <property type="match status" value="1"/>
</dbReference>
<dbReference type="Proteomes" id="UP000030002">
    <property type="component" value="Unassembled WGS sequence"/>
</dbReference>
<dbReference type="PROSITE" id="PS00894">
    <property type="entry name" value="HTH_DEOR_1"/>
    <property type="match status" value="1"/>
</dbReference>
<dbReference type="SMART" id="SM01134">
    <property type="entry name" value="DeoRC"/>
    <property type="match status" value="1"/>
</dbReference>
<keyword evidence="1" id="KW-0805">Transcription regulation</keyword>
<dbReference type="PANTHER" id="PTHR30363">
    <property type="entry name" value="HTH-TYPE TRANSCRIPTIONAL REGULATOR SRLR-RELATED"/>
    <property type="match status" value="1"/>
</dbReference>
<dbReference type="Pfam" id="PF00455">
    <property type="entry name" value="DeoRC"/>
    <property type="match status" value="1"/>
</dbReference>
<dbReference type="GO" id="GO:0003677">
    <property type="term" value="F:DNA binding"/>
    <property type="evidence" value="ECO:0007669"/>
    <property type="project" value="UniProtKB-KW"/>
</dbReference>
<evidence type="ECO:0000256" key="1">
    <source>
        <dbReference type="ARBA" id="ARBA00023015"/>
    </source>
</evidence>
<dbReference type="EMBL" id="AVPJ01000016">
    <property type="protein sequence ID" value="KGN30797.1"/>
    <property type="molecule type" value="Genomic_DNA"/>
</dbReference>
<evidence type="ECO:0000313" key="6">
    <source>
        <dbReference type="Proteomes" id="UP000030002"/>
    </source>
</evidence>